<comment type="caution">
    <text evidence="11">The sequence shown here is derived from an EMBL/GenBank/DDBJ whole genome shotgun (WGS) entry which is preliminary data.</text>
</comment>
<dbReference type="PROSITE" id="PS50109">
    <property type="entry name" value="HIS_KIN"/>
    <property type="match status" value="1"/>
</dbReference>
<dbReference type="SMART" id="SM00304">
    <property type="entry name" value="HAMP"/>
    <property type="match status" value="1"/>
</dbReference>
<evidence type="ECO:0000259" key="10">
    <source>
        <dbReference type="PROSITE" id="PS50885"/>
    </source>
</evidence>
<dbReference type="AlphaFoldDB" id="A0A415DV55"/>
<dbReference type="InterPro" id="IPR003594">
    <property type="entry name" value="HATPase_dom"/>
</dbReference>
<dbReference type="Pfam" id="PF02518">
    <property type="entry name" value="HATPase_c"/>
    <property type="match status" value="1"/>
</dbReference>
<reference evidence="11 12" key="1">
    <citation type="submission" date="2018-08" db="EMBL/GenBank/DDBJ databases">
        <title>A genome reference for cultivated species of the human gut microbiota.</title>
        <authorList>
            <person name="Zou Y."/>
            <person name="Xue W."/>
            <person name="Luo G."/>
        </authorList>
    </citation>
    <scope>NUCLEOTIDE SEQUENCE [LARGE SCALE GENOMIC DNA]</scope>
    <source>
        <strain evidence="11 12">AM07-24</strain>
    </source>
</reference>
<dbReference type="Pfam" id="PF00512">
    <property type="entry name" value="HisKA"/>
    <property type="match status" value="1"/>
</dbReference>
<keyword evidence="7" id="KW-0902">Two-component regulatory system</keyword>
<dbReference type="Gene3D" id="6.10.340.10">
    <property type="match status" value="1"/>
</dbReference>
<evidence type="ECO:0000256" key="7">
    <source>
        <dbReference type="ARBA" id="ARBA00023012"/>
    </source>
</evidence>
<dbReference type="SUPFAM" id="SSF158472">
    <property type="entry name" value="HAMP domain-like"/>
    <property type="match status" value="1"/>
</dbReference>
<dbReference type="STRING" id="1776384.GCA_900086585_00421"/>
<keyword evidence="8" id="KW-0812">Transmembrane</keyword>
<sequence>MKMFLSIALILMVSSLAIYGIVMVAMPQSYKTQSNRTFTVGVDQLIEELEKGTYKEGETIIDQFCLKNNATITLISKVGKQTFGDTSLTEAVEEDQVGMSKTIGSALKFTDSDEPYTIMIGQKMKVVSQITEVFWRLLPWIMLLIVVISFIGAYICSFIFAKPVLEISRISKRMSEADTTWHCDVSRTDELGVLASSLNTMVQKLNTTMNDLEIANCQLQEDIQKERKQELQRRAFFAAVSHELKTPITILRGQLESMIYKIGDYKDRDKHLPLSLHTVERMENLVKEILTISRLTSDDFRLTRTASNVKQIVQECLTSYQPLASKRNITLHLEILAEPVLEVDKKLLEKAISNIVGNGVFYSPEGENVSAILTDSTLTVENTGIHIPEEKLADVFTPLVRIEESRNQNMGGSGLGLYIVKNILDLHHMKFEIKNSTGGVCFTIWLNHN</sequence>
<keyword evidence="4" id="KW-0597">Phosphoprotein</keyword>
<feature type="domain" description="Histidine kinase" evidence="9">
    <location>
        <begin position="239"/>
        <end position="449"/>
    </location>
</feature>
<dbReference type="Gene3D" id="1.10.287.130">
    <property type="match status" value="1"/>
</dbReference>
<dbReference type="InterPro" id="IPR036890">
    <property type="entry name" value="HATPase_C_sf"/>
</dbReference>
<dbReference type="EC" id="2.7.13.3" evidence="3"/>
<dbReference type="RefSeq" id="WP_118336562.1">
    <property type="nucleotide sequence ID" value="NZ_AP025567.1"/>
</dbReference>
<dbReference type="Pfam" id="PF00672">
    <property type="entry name" value="HAMP"/>
    <property type="match status" value="1"/>
</dbReference>
<dbReference type="CDD" id="cd06225">
    <property type="entry name" value="HAMP"/>
    <property type="match status" value="1"/>
</dbReference>
<dbReference type="GO" id="GO:0005886">
    <property type="term" value="C:plasma membrane"/>
    <property type="evidence" value="ECO:0007669"/>
    <property type="project" value="TreeGrafter"/>
</dbReference>
<evidence type="ECO:0000256" key="5">
    <source>
        <dbReference type="ARBA" id="ARBA00022679"/>
    </source>
</evidence>
<dbReference type="SMART" id="SM00387">
    <property type="entry name" value="HATPase_c"/>
    <property type="match status" value="1"/>
</dbReference>
<comment type="catalytic activity">
    <reaction evidence="1">
        <text>ATP + protein L-histidine = ADP + protein N-phospho-L-histidine.</text>
        <dbReference type="EC" id="2.7.13.3"/>
    </reaction>
</comment>
<dbReference type="OrthoDB" id="9762826at2"/>
<evidence type="ECO:0000256" key="3">
    <source>
        <dbReference type="ARBA" id="ARBA00012438"/>
    </source>
</evidence>
<dbReference type="GO" id="GO:0000155">
    <property type="term" value="F:phosphorelay sensor kinase activity"/>
    <property type="evidence" value="ECO:0007669"/>
    <property type="project" value="InterPro"/>
</dbReference>
<protein>
    <recommendedName>
        <fullName evidence="3">histidine kinase</fullName>
        <ecNumber evidence="3">2.7.13.3</ecNumber>
    </recommendedName>
</protein>
<dbReference type="PANTHER" id="PTHR45453:SF3">
    <property type="entry name" value="HISTIDINE KINASE"/>
    <property type="match status" value="1"/>
</dbReference>
<evidence type="ECO:0000256" key="6">
    <source>
        <dbReference type="ARBA" id="ARBA00022777"/>
    </source>
</evidence>
<keyword evidence="5" id="KW-0808">Transferase</keyword>
<name>A0A415DV55_9FIRM</name>
<dbReference type="InterPro" id="IPR003660">
    <property type="entry name" value="HAMP_dom"/>
</dbReference>
<evidence type="ECO:0000313" key="11">
    <source>
        <dbReference type="EMBL" id="RHJ84045.1"/>
    </source>
</evidence>
<accession>A0A415DV55</accession>
<dbReference type="CDD" id="cd00082">
    <property type="entry name" value="HisKA"/>
    <property type="match status" value="1"/>
</dbReference>
<evidence type="ECO:0000256" key="8">
    <source>
        <dbReference type="SAM" id="Phobius"/>
    </source>
</evidence>
<dbReference type="EMBL" id="QRMS01000007">
    <property type="protein sequence ID" value="RHJ84045.1"/>
    <property type="molecule type" value="Genomic_DNA"/>
</dbReference>
<dbReference type="SUPFAM" id="SSF47384">
    <property type="entry name" value="Homodimeric domain of signal transducing histidine kinase"/>
    <property type="match status" value="1"/>
</dbReference>
<keyword evidence="6" id="KW-0418">Kinase</keyword>
<dbReference type="GO" id="GO:0016036">
    <property type="term" value="P:cellular response to phosphate starvation"/>
    <property type="evidence" value="ECO:0007669"/>
    <property type="project" value="TreeGrafter"/>
</dbReference>
<dbReference type="SMART" id="SM00388">
    <property type="entry name" value="HisKA"/>
    <property type="match status" value="1"/>
</dbReference>
<organism evidence="11 12">
    <name type="scientific">Emergencia timonensis</name>
    <dbReference type="NCBI Taxonomy" id="1776384"/>
    <lineage>
        <taxon>Bacteria</taxon>
        <taxon>Bacillati</taxon>
        <taxon>Bacillota</taxon>
        <taxon>Clostridia</taxon>
        <taxon>Peptostreptococcales</taxon>
        <taxon>Anaerovoracaceae</taxon>
        <taxon>Emergencia</taxon>
    </lineage>
</organism>
<dbReference type="InterPro" id="IPR050351">
    <property type="entry name" value="BphY/WalK/GraS-like"/>
</dbReference>
<dbReference type="SUPFAM" id="SSF55874">
    <property type="entry name" value="ATPase domain of HSP90 chaperone/DNA topoisomerase II/histidine kinase"/>
    <property type="match status" value="1"/>
</dbReference>
<proteinExistence type="predicted"/>
<comment type="subcellular location">
    <subcellularLocation>
        <location evidence="2">Membrane</location>
    </subcellularLocation>
</comment>
<dbReference type="InterPro" id="IPR003661">
    <property type="entry name" value="HisK_dim/P_dom"/>
</dbReference>
<dbReference type="PROSITE" id="PS50885">
    <property type="entry name" value="HAMP"/>
    <property type="match status" value="1"/>
</dbReference>
<feature type="domain" description="HAMP" evidence="10">
    <location>
        <begin position="158"/>
        <end position="210"/>
    </location>
</feature>
<feature type="transmembrane region" description="Helical" evidence="8">
    <location>
        <begin position="6"/>
        <end position="26"/>
    </location>
</feature>
<evidence type="ECO:0000256" key="2">
    <source>
        <dbReference type="ARBA" id="ARBA00004370"/>
    </source>
</evidence>
<evidence type="ECO:0000259" key="9">
    <source>
        <dbReference type="PROSITE" id="PS50109"/>
    </source>
</evidence>
<keyword evidence="8" id="KW-0472">Membrane</keyword>
<evidence type="ECO:0000256" key="1">
    <source>
        <dbReference type="ARBA" id="ARBA00000085"/>
    </source>
</evidence>
<evidence type="ECO:0000256" key="4">
    <source>
        <dbReference type="ARBA" id="ARBA00022553"/>
    </source>
</evidence>
<feature type="transmembrane region" description="Helical" evidence="8">
    <location>
        <begin position="133"/>
        <end position="161"/>
    </location>
</feature>
<evidence type="ECO:0000313" key="12">
    <source>
        <dbReference type="Proteomes" id="UP000284841"/>
    </source>
</evidence>
<gene>
    <name evidence="11" type="ORF">DW099_17755</name>
</gene>
<dbReference type="InterPro" id="IPR036097">
    <property type="entry name" value="HisK_dim/P_sf"/>
</dbReference>
<dbReference type="GO" id="GO:0004721">
    <property type="term" value="F:phosphoprotein phosphatase activity"/>
    <property type="evidence" value="ECO:0007669"/>
    <property type="project" value="TreeGrafter"/>
</dbReference>
<dbReference type="InterPro" id="IPR005467">
    <property type="entry name" value="His_kinase_dom"/>
</dbReference>
<keyword evidence="8" id="KW-1133">Transmembrane helix</keyword>
<keyword evidence="12" id="KW-1185">Reference proteome</keyword>
<dbReference type="Proteomes" id="UP000284841">
    <property type="component" value="Unassembled WGS sequence"/>
</dbReference>
<dbReference type="Gene3D" id="3.30.565.10">
    <property type="entry name" value="Histidine kinase-like ATPase, C-terminal domain"/>
    <property type="match status" value="1"/>
</dbReference>
<dbReference type="PANTHER" id="PTHR45453">
    <property type="entry name" value="PHOSPHATE REGULON SENSOR PROTEIN PHOR"/>
    <property type="match status" value="1"/>
</dbReference>